<proteinExistence type="predicted"/>
<comment type="caution">
    <text evidence="1">The sequence shown here is derived from an EMBL/GenBank/DDBJ whole genome shotgun (WGS) entry which is preliminary data.</text>
</comment>
<evidence type="ECO:0000313" key="1">
    <source>
        <dbReference type="EMBL" id="OWK02673.1"/>
    </source>
</evidence>
<organism evidence="1 2">
    <name type="scientific">Cervus elaphus hippelaphus</name>
    <name type="common">European red deer</name>
    <dbReference type="NCBI Taxonomy" id="46360"/>
    <lineage>
        <taxon>Eukaryota</taxon>
        <taxon>Metazoa</taxon>
        <taxon>Chordata</taxon>
        <taxon>Craniata</taxon>
        <taxon>Vertebrata</taxon>
        <taxon>Euteleostomi</taxon>
        <taxon>Mammalia</taxon>
        <taxon>Eutheria</taxon>
        <taxon>Laurasiatheria</taxon>
        <taxon>Artiodactyla</taxon>
        <taxon>Ruminantia</taxon>
        <taxon>Pecora</taxon>
        <taxon>Cervidae</taxon>
        <taxon>Cervinae</taxon>
        <taxon>Cervus</taxon>
    </lineage>
</organism>
<sequence>MKGISANIPSINYFRRYLQPCFQPFTSIVPRTA</sequence>
<protein>
    <submittedName>
        <fullName evidence="1">Uncharacterized protein</fullName>
    </submittedName>
</protein>
<evidence type="ECO:0000313" key="2">
    <source>
        <dbReference type="Proteomes" id="UP000242450"/>
    </source>
</evidence>
<dbReference type="EMBL" id="MKHE01000024">
    <property type="protein sequence ID" value="OWK02673.1"/>
    <property type="molecule type" value="Genomic_DNA"/>
</dbReference>
<dbReference type="AlphaFoldDB" id="A0A212C9J9"/>
<keyword evidence="2" id="KW-1185">Reference proteome</keyword>
<reference evidence="1 2" key="1">
    <citation type="journal article" date="2018" name="Mol. Genet. Genomics">
        <title>The red deer Cervus elaphus genome CerEla1.0: sequencing, annotating, genes, and chromosomes.</title>
        <authorList>
            <person name="Bana N.A."/>
            <person name="Nyiri A."/>
            <person name="Nagy J."/>
            <person name="Frank K."/>
            <person name="Nagy T."/>
            <person name="Steger V."/>
            <person name="Schiller M."/>
            <person name="Lakatos P."/>
            <person name="Sugar L."/>
            <person name="Horn P."/>
            <person name="Barta E."/>
            <person name="Orosz L."/>
        </authorList>
    </citation>
    <scope>NUCLEOTIDE SEQUENCE [LARGE SCALE GENOMIC DNA]</scope>
    <source>
        <strain evidence="1">Hungarian</strain>
    </source>
</reference>
<name>A0A212C9J9_CEREH</name>
<gene>
    <name evidence="1" type="ORF">Celaphus_00010190</name>
</gene>
<dbReference type="Proteomes" id="UP000242450">
    <property type="component" value="Chromosome 24"/>
</dbReference>
<accession>A0A212C9J9</accession>